<dbReference type="EMBL" id="JASBWU010000022">
    <property type="protein sequence ID" value="KAJ9113177.1"/>
    <property type="molecule type" value="Genomic_DNA"/>
</dbReference>
<protein>
    <submittedName>
        <fullName evidence="1">Uncharacterized protein</fullName>
    </submittedName>
</protein>
<keyword evidence="2" id="KW-1185">Reference proteome</keyword>
<dbReference type="Proteomes" id="UP001243375">
    <property type="component" value="Unassembled WGS sequence"/>
</dbReference>
<proteinExistence type="predicted"/>
<evidence type="ECO:0000313" key="1">
    <source>
        <dbReference type="EMBL" id="KAJ9113177.1"/>
    </source>
</evidence>
<reference evidence="1" key="1">
    <citation type="submission" date="2023-04" db="EMBL/GenBank/DDBJ databases">
        <title>Draft Genome sequencing of Naganishia species isolated from polar environments using Oxford Nanopore Technology.</title>
        <authorList>
            <person name="Leo P."/>
            <person name="Venkateswaran K."/>
        </authorList>
    </citation>
    <scope>NUCLEOTIDE SEQUENCE</scope>
    <source>
        <strain evidence="1">MNA-CCFEE 5425</strain>
    </source>
</reference>
<gene>
    <name evidence="1" type="ORF">QFC22_006016</name>
</gene>
<name>A0ACC2WRL2_9TREE</name>
<evidence type="ECO:0000313" key="2">
    <source>
        <dbReference type="Proteomes" id="UP001243375"/>
    </source>
</evidence>
<accession>A0ACC2WRL2</accession>
<comment type="caution">
    <text evidence="1">The sequence shown here is derived from an EMBL/GenBank/DDBJ whole genome shotgun (WGS) entry which is preliminary data.</text>
</comment>
<sequence length="90" mass="10631">MSSRYLLGRYLDPMLGVFTGILAYHLHESNPRSRPEPGHHLRELVAWQWKQSTESRRSREERYGAFSEQDEAEIERLRRELTGSTVSEKQ</sequence>
<organism evidence="1 2">
    <name type="scientific">Naganishia vaughanmartiniae</name>
    <dbReference type="NCBI Taxonomy" id="1424756"/>
    <lineage>
        <taxon>Eukaryota</taxon>
        <taxon>Fungi</taxon>
        <taxon>Dikarya</taxon>
        <taxon>Basidiomycota</taxon>
        <taxon>Agaricomycotina</taxon>
        <taxon>Tremellomycetes</taxon>
        <taxon>Filobasidiales</taxon>
        <taxon>Filobasidiaceae</taxon>
        <taxon>Naganishia</taxon>
    </lineage>
</organism>